<protein>
    <submittedName>
        <fullName evidence="2">Transposase C</fullName>
    </submittedName>
</protein>
<gene>
    <name evidence="2" type="ORF">GXM_09846</name>
</gene>
<organism evidence="2 3">
    <name type="scientific">Nostoc sphaeroides CCNUC1</name>
    <dbReference type="NCBI Taxonomy" id="2653204"/>
    <lineage>
        <taxon>Bacteria</taxon>
        <taxon>Bacillati</taxon>
        <taxon>Cyanobacteriota</taxon>
        <taxon>Cyanophyceae</taxon>
        <taxon>Nostocales</taxon>
        <taxon>Nostocaceae</taxon>
        <taxon>Nostoc</taxon>
    </lineage>
</organism>
<dbReference type="RefSeq" id="WP_152592601.1">
    <property type="nucleotide sequence ID" value="NZ_CP045228.1"/>
</dbReference>
<name>A0A5P8WIU1_9NOSO</name>
<dbReference type="AlphaFoldDB" id="A0A5P8WIU1"/>
<reference evidence="2 3" key="1">
    <citation type="submission" date="2019-10" db="EMBL/GenBank/DDBJ databases">
        <title>Genomic and transcriptomic insights into the perfect genentic adaptation of a filamentous nitrogen-fixing cyanobacterium to rice fields.</title>
        <authorList>
            <person name="Chen Z."/>
        </authorList>
    </citation>
    <scope>NUCLEOTIDE SEQUENCE [LARGE SCALE GENOMIC DNA]</scope>
    <source>
        <strain evidence="2">CCNUC1</strain>
    </source>
</reference>
<dbReference type="KEGG" id="nsh:GXM_09846"/>
<evidence type="ECO:0000256" key="1">
    <source>
        <dbReference type="SAM" id="Coils"/>
    </source>
</evidence>
<accession>A0A5P8WIU1</accession>
<evidence type="ECO:0000313" key="3">
    <source>
        <dbReference type="Proteomes" id="UP000326678"/>
    </source>
</evidence>
<dbReference type="Pfam" id="PF19776">
    <property type="entry name" value="DUF6262"/>
    <property type="match status" value="1"/>
</dbReference>
<dbReference type="InterPro" id="IPR046229">
    <property type="entry name" value="TnpC-like"/>
</dbReference>
<evidence type="ECO:0000313" key="2">
    <source>
        <dbReference type="EMBL" id="QFS52352.1"/>
    </source>
</evidence>
<feature type="coiled-coil region" evidence="1">
    <location>
        <begin position="87"/>
        <end position="159"/>
    </location>
</feature>
<proteinExistence type="predicted"/>
<sequence>MSEEQIKIGTENLLKAQSFRKDDARERALQAIENLEKRGAKLTFRSVAREANLSVSYLYKYDDIKLRIAQTRNNQASLPRQLQSKTDSSYNNILVRLKERIVKLEEENKKLKGINEGLAGKVHRIHFLEDQIERQKQIIEDLQTRMKELQVQVNQAKIIPITQGKSIPEGSSEEQNRKYILTKELKTKISEVGIKLNDSLIQMINSSTEKQVLNALGVVKERLLVGKVKSKAGLFRSALVENWEPNETEEYLQKSQFEEWYELARAYGIVIGNKQEGDVILVQENTKEWIPYEEFSDRWTVDYLRRVVTGK</sequence>
<dbReference type="Proteomes" id="UP000326678">
    <property type="component" value="Chromosome pGXM01"/>
</dbReference>
<keyword evidence="1" id="KW-0175">Coiled coil</keyword>
<dbReference type="EMBL" id="CP045228">
    <property type="protein sequence ID" value="QFS52352.1"/>
    <property type="molecule type" value="Genomic_DNA"/>
</dbReference>
<keyword evidence="3" id="KW-1185">Reference proteome</keyword>